<dbReference type="PANTHER" id="PTHR42920">
    <property type="entry name" value="OS03G0707200 PROTEIN-RELATED"/>
    <property type="match status" value="1"/>
</dbReference>
<evidence type="ECO:0000313" key="11">
    <source>
        <dbReference type="Proteomes" id="UP000702209"/>
    </source>
</evidence>
<accession>A0ABS0CVA0</accession>
<feature type="transmembrane region" description="Helical" evidence="8">
    <location>
        <begin position="15"/>
        <end position="38"/>
    </location>
</feature>
<dbReference type="InterPro" id="IPR037185">
    <property type="entry name" value="EmrE-like"/>
</dbReference>
<evidence type="ECO:0000256" key="7">
    <source>
        <dbReference type="SAM" id="MobiDB-lite"/>
    </source>
</evidence>
<feature type="transmembrane region" description="Helical" evidence="8">
    <location>
        <begin position="123"/>
        <end position="146"/>
    </location>
</feature>
<feature type="transmembrane region" description="Helical" evidence="8">
    <location>
        <begin position="178"/>
        <end position="198"/>
    </location>
</feature>
<feature type="region of interest" description="Disordered" evidence="7">
    <location>
        <begin position="258"/>
        <end position="292"/>
    </location>
</feature>
<evidence type="ECO:0000256" key="3">
    <source>
        <dbReference type="ARBA" id="ARBA00022475"/>
    </source>
</evidence>
<evidence type="ECO:0000256" key="8">
    <source>
        <dbReference type="SAM" id="Phobius"/>
    </source>
</evidence>
<reference evidence="10 11" key="1">
    <citation type="submission" date="2020-10" db="EMBL/GenBank/DDBJ databases">
        <title>Identification of Nocardia species via Next-generation sequencing and recognition of intraspecies genetic diversity.</title>
        <authorList>
            <person name="Li P."/>
            <person name="Li P."/>
            <person name="Lu B."/>
        </authorList>
    </citation>
    <scope>NUCLEOTIDE SEQUENCE [LARGE SCALE GENOMIC DNA]</scope>
    <source>
        <strain evidence="10 11">BJ06-0157</strain>
    </source>
</reference>
<comment type="subcellular location">
    <subcellularLocation>
        <location evidence="1">Cell membrane</location>
        <topology evidence="1">Multi-pass membrane protein</topology>
    </subcellularLocation>
</comment>
<name>A0ABS0CVA0_9NOCA</name>
<gene>
    <name evidence="10" type="ORF">IU459_23725</name>
</gene>
<feature type="compositionally biased region" description="Basic residues" evidence="7">
    <location>
        <begin position="276"/>
        <end position="286"/>
    </location>
</feature>
<feature type="transmembrane region" description="Helical" evidence="8">
    <location>
        <begin position="155"/>
        <end position="172"/>
    </location>
</feature>
<evidence type="ECO:0000256" key="6">
    <source>
        <dbReference type="ARBA" id="ARBA00023136"/>
    </source>
</evidence>
<feature type="transmembrane region" description="Helical" evidence="8">
    <location>
        <begin position="210"/>
        <end position="234"/>
    </location>
</feature>
<dbReference type="Pfam" id="PF00892">
    <property type="entry name" value="EamA"/>
    <property type="match status" value="1"/>
</dbReference>
<evidence type="ECO:0000256" key="5">
    <source>
        <dbReference type="ARBA" id="ARBA00022989"/>
    </source>
</evidence>
<comment type="caution">
    <text evidence="10">The sequence shown here is derived from an EMBL/GenBank/DDBJ whole genome shotgun (WGS) entry which is preliminary data.</text>
</comment>
<sequence>MLSIQLGAVVAKHLFSIASPTTVACARIVLGGAFAMLLWRPALRVERTALLPIAGLGVAIAGMNLCFYAALDRIPLGMAVTIDFVGPLTIALIGSRRWRDAVWVALAGAGVLLLVDSEGPLSWTGVLFAVAAGAGWGAYIACSAVVGKHTAGHDGLALAMGFGGLLALPPVLANDAAILLNPVFLAGAATLAVLSSLVPHAIELEALRRITPAVFSVMMSLEPAVAAGVGLLLLGEQLQIVQWLGIGMVMVACAGAARGPADPQSRTAPEQQPRPWRSRGVNKRSARPLLGVGDRDSVKVAATQSEFAAAASSAAISSSAPAARGLR</sequence>
<dbReference type="SUPFAM" id="SSF103481">
    <property type="entry name" value="Multidrug resistance efflux transporter EmrE"/>
    <property type="match status" value="2"/>
</dbReference>
<dbReference type="InterPro" id="IPR000620">
    <property type="entry name" value="EamA_dom"/>
</dbReference>
<feature type="transmembrane region" description="Helical" evidence="8">
    <location>
        <begin position="50"/>
        <end position="70"/>
    </location>
</feature>
<feature type="transmembrane region" description="Helical" evidence="8">
    <location>
        <begin position="76"/>
        <end position="94"/>
    </location>
</feature>
<protein>
    <submittedName>
        <fullName evidence="10">EamA family transporter</fullName>
    </submittedName>
</protein>
<keyword evidence="11" id="KW-1185">Reference proteome</keyword>
<organism evidence="10 11">
    <name type="scientific">Nocardia amamiensis</name>
    <dbReference type="NCBI Taxonomy" id="404578"/>
    <lineage>
        <taxon>Bacteria</taxon>
        <taxon>Bacillati</taxon>
        <taxon>Actinomycetota</taxon>
        <taxon>Actinomycetes</taxon>
        <taxon>Mycobacteriales</taxon>
        <taxon>Nocardiaceae</taxon>
        <taxon>Nocardia</taxon>
    </lineage>
</organism>
<evidence type="ECO:0000259" key="9">
    <source>
        <dbReference type="Pfam" id="PF00892"/>
    </source>
</evidence>
<keyword evidence="6 8" id="KW-0472">Membrane</keyword>
<keyword evidence="5 8" id="KW-1133">Transmembrane helix</keyword>
<proteinExistence type="inferred from homology"/>
<dbReference type="InterPro" id="IPR051258">
    <property type="entry name" value="Diverse_Substrate_Transporter"/>
</dbReference>
<keyword evidence="3" id="KW-1003">Cell membrane</keyword>
<feature type="transmembrane region" description="Helical" evidence="8">
    <location>
        <begin position="240"/>
        <end position="257"/>
    </location>
</feature>
<evidence type="ECO:0000256" key="4">
    <source>
        <dbReference type="ARBA" id="ARBA00022692"/>
    </source>
</evidence>
<evidence type="ECO:0000256" key="1">
    <source>
        <dbReference type="ARBA" id="ARBA00004651"/>
    </source>
</evidence>
<dbReference type="Proteomes" id="UP000702209">
    <property type="component" value="Unassembled WGS sequence"/>
</dbReference>
<feature type="domain" description="EamA" evidence="9">
    <location>
        <begin position="124"/>
        <end position="254"/>
    </location>
</feature>
<evidence type="ECO:0000256" key="2">
    <source>
        <dbReference type="ARBA" id="ARBA00007362"/>
    </source>
</evidence>
<evidence type="ECO:0000313" key="10">
    <source>
        <dbReference type="EMBL" id="MBF6300531.1"/>
    </source>
</evidence>
<dbReference type="EMBL" id="JADLQX010000018">
    <property type="protein sequence ID" value="MBF6300531.1"/>
    <property type="molecule type" value="Genomic_DNA"/>
</dbReference>
<comment type="similarity">
    <text evidence="2">Belongs to the EamA transporter family.</text>
</comment>
<dbReference type="PANTHER" id="PTHR42920:SF11">
    <property type="entry name" value="INNER MEMBRANE PROTEIN YTFF"/>
    <property type="match status" value="1"/>
</dbReference>
<feature type="transmembrane region" description="Helical" evidence="8">
    <location>
        <begin position="101"/>
        <end position="117"/>
    </location>
</feature>
<keyword evidence="4 8" id="KW-0812">Transmembrane</keyword>